<feature type="compositionally biased region" description="Basic residues" evidence="1">
    <location>
        <begin position="243"/>
        <end position="253"/>
    </location>
</feature>
<reference evidence="3" key="1">
    <citation type="submission" date="2022-11" db="EMBL/GenBank/DDBJ databases">
        <title>Minimal conservation of predation-associated metabolite biosynthetic gene clusters underscores biosynthetic potential of Myxococcota including descriptions for ten novel species: Archangium lansinium sp. nov., Myxococcus landrumus sp. nov., Nannocystis bai.</title>
        <authorList>
            <person name="Ahearne A."/>
            <person name="Stevens C."/>
            <person name="Phillips K."/>
        </authorList>
    </citation>
    <scope>NUCLEOTIDE SEQUENCE</scope>
    <source>
        <strain evidence="3">Na p29</strain>
    </source>
</reference>
<proteinExistence type="predicted"/>
<feature type="compositionally biased region" description="Basic residues" evidence="1">
    <location>
        <begin position="191"/>
        <end position="236"/>
    </location>
</feature>
<feature type="region of interest" description="Disordered" evidence="1">
    <location>
        <begin position="128"/>
        <end position="282"/>
    </location>
</feature>
<dbReference type="Proteomes" id="UP001150924">
    <property type="component" value="Unassembled WGS sequence"/>
</dbReference>
<comment type="caution">
    <text evidence="3">The sequence shown here is derived from an EMBL/GenBank/DDBJ whole genome shotgun (WGS) entry which is preliminary data.</text>
</comment>
<organism evidence="3 4">
    <name type="scientific">Nannocystis pusilla</name>
    <dbReference type="NCBI Taxonomy" id="889268"/>
    <lineage>
        <taxon>Bacteria</taxon>
        <taxon>Pseudomonadati</taxon>
        <taxon>Myxococcota</taxon>
        <taxon>Polyangia</taxon>
        <taxon>Nannocystales</taxon>
        <taxon>Nannocystaceae</taxon>
        <taxon>Nannocystis</taxon>
    </lineage>
</organism>
<feature type="compositionally biased region" description="Basic and acidic residues" evidence="1">
    <location>
        <begin position="165"/>
        <end position="180"/>
    </location>
</feature>
<evidence type="ECO:0000313" key="4">
    <source>
        <dbReference type="Proteomes" id="UP001150924"/>
    </source>
</evidence>
<keyword evidence="2" id="KW-0732">Signal</keyword>
<name>A0A9X3IVR9_9BACT</name>
<accession>A0A9X3IVR9</accession>
<protein>
    <submittedName>
        <fullName evidence="3">Uncharacterized protein</fullName>
    </submittedName>
</protein>
<dbReference type="EMBL" id="JAPNKE010000002">
    <property type="protein sequence ID" value="MCY1005681.1"/>
    <property type="molecule type" value="Genomic_DNA"/>
</dbReference>
<gene>
    <name evidence="3" type="ORF">OV079_08900</name>
</gene>
<keyword evidence="4" id="KW-1185">Reference proteome</keyword>
<feature type="signal peptide" evidence="2">
    <location>
        <begin position="1"/>
        <end position="22"/>
    </location>
</feature>
<evidence type="ECO:0000256" key="2">
    <source>
        <dbReference type="SAM" id="SignalP"/>
    </source>
</evidence>
<evidence type="ECO:0000313" key="3">
    <source>
        <dbReference type="EMBL" id="MCY1005681.1"/>
    </source>
</evidence>
<sequence>MRTMIFHVFAIGLAAAPLAAHAAPAAGEASERAEDRRTPNERILGALTLPLKAQALRKSGVGEGEVKAGLKAAKAKKLAAGDAAELLDEAAKATRDHGPVENFGAFVQAKLDAGLRGRDLAAAIREEHAAHGKGKGKSEGKGPPEGKGPAEAKIDGPPHGGPAEGKGRASEARTTRDRTRAGPRARGPTTRARRARRPRRAMRRTTRGRTPRARRRARVRATRSRRARPPTRRAPRTRSTASRTRRPSRRPRASRATGAAAETPVSRDRKQGEEAEPESAGK</sequence>
<dbReference type="RefSeq" id="WP_267767441.1">
    <property type="nucleotide sequence ID" value="NZ_JAPNKE010000002.1"/>
</dbReference>
<dbReference type="AlphaFoldDB" id="A0A9X3IVR9"/>
<feature type="chain" id="PRO_5040786033" evidence="2">
    <location>
        <begin position="23"/>
        <end position="282"/>
    </location>
</feature>
<evidence type="ECO:0000256" key="1">
    <source>
        <dbReference type="SAM" id="MobiDB-lite"/>
    </source>
</evidence>
<feature type="compositionally biased region" description="Basic and acidic residues" evidence="1">
    <location>
        <begin position="128"/>
        <end position="156"/>
    </location>
</feature>
<feature type="compositionally biased region" description="Basic and acidic residues" evidence="1">
    <location>
        <begin position="265"/>
        <end position="282"/>
    </location>
</feature>